<accession>A0ABV7MF91</accession>
<dbReference type="GO" id="GO:0004636">
    <property type="term" value="F:phosphoribosyl-ATP diphosphatase activity"/>
    <property type="evidence" value="ECO:0007669"/>
    <property type="project" value="UniProtKB-EC"/>
</dbReference>
<keyword evidence="7 11" id="KW-0547">Nucleotide-binding</keyword>
<dbReference type="NCBIfam" id="NF001611">
    <property type="entry name" value="PRK00400.1-3"/>
    <property type="match status" value="1"/>
</dbReference>
<keyword evidence="8 11" id="KW-0378">Hydrolase</keyword>
<evidence type="ECO:0000256" key="5">
    <source>
        <dbReference type="ARBA" id="ARBA00022490"/>
    </source>
</evidence>
<evidence type="ECO:0000256" key="1">
    <source>
        <dbReference type="ARBA" id="ARBA00001460"/>
    </source>
</evidence>
<comment type="similarity">
    <text evidence="4 11">Belongs to the PRA-PH family.</text>
</comment>
<name>A0ABV7MF91_9PROT</name>
<dbReference type="NCBIfam" id="TIGR03188">
    <property type="entry name" value="histidine_hisI"/>
    <property type="match status" value="1"/>
</dbReference>
<evidence type="ECO:0000256" key="9">
    <source>
        <dbReference type="ARBA" id="ARBA00022840"/>
    </source>
</evidence>
<evidence type="ECO:0000256" key="7">
    <source>
        <dbReference type="ARBA" id="ARBA00022741"/>
    </source>
</evidence>
<evidence type="ECO:0000256" key="11">
    <source>
        <dbReference type="HAMAP-Rule" id="MF_01020"/>
    </source>
</evidence>
<comment type="pathway">
    <text evidence="3 11">Amino-acid biosynthesis; L-histidine biosynthesis; L-histidine from 5-phospho-alpha-D-ribose 1-diphosphate: step 2/9.</text>
</comment>
<evidence type="ECO:0000313" key="12">
    <source>
        <dbReference type="EMBL" id="MFC3303289.1"/>
    </source>
</evidence>
<evidence type="ECO:0000256" key="10">
    <source>
        <dbReference type="ARBA" id="ARBA00023102"/>
    </source>
</evidence>
<dbReference type="EC" id="3.6.1.31" evidence="11"/>
<evidence type="ECO:0000256" key="4">
    <source>
        <dbReference type="ARBA" id="ARBA00009392"/>
    </source>
</evidence>
<dbReference type="PANTHER" id="PTHR42945:SF9">
    <property type="entry name" value="HISTIDINE BIOSYNTHESIS BIFUNCTIONAL PROTEIN HISIE"/>
    <property type="match status" value="1"/>
</dbReference>
<dbReference type="NCBIfam" id="NF001613">
    <property type="entry name" value="PRK00400.1-5"/>
    <property type="match status" value="1"/>
</dbReference>
<sequence>MVGKIGPALDALTRRITARKGDDPESSYTAKLLSDGREKCAKKLGEEGVEAALAGAKGDRKELVAESADVFYHLAVLLEANGASFDDVADELDRRAGVSGIAEKASRKRR</sequence>
<comment type="catalytic activity">
    <reaction evidence="1 11">
        <text>1-(5-phospho-beta-D-ribosyl)-ATP + H2O = 1-(5-phospho-beta-D-ribosyl)-5'-AMP + diphosphate + H(+)</text>
        <dbReference type="Rhea" id="RHEA:22828"/>
        <dbReference type="ChEBI" id="CHEBI:15377"/>
        <dbReference type="ChEBI" id="CHEBI:15378"/>
        <dbReference type="ChEBI" id="CHEBI:33019"/>
        <dbReference type="ChEBI" id="CHEBI:59457"/>
        <dbReference type="ChEBI" id="CHEBI:73183"/>
        <dbReference type="EC" id="3.6.1.31"/>
    </reaction>
</comment>
<evidence type="ECO:0000256" key="6">
    <source>
        <dbReference type="ARBA" id="ARBA00022605"/>
    </source>
</evidence>
<dbReference type="Gene3D" id="1.10.287.1080">
    <property type="entry name" value="MazG-like"/>
    <property type="match status" value="1"/>
</dbReference>
<dbReference type="InterPro" id="IPR021130">
    <property type="entry name" value="PRib-ATP_PPHydrolase-like"/>
</dbReference>
<dbReference type="RefSeq" id="WP_189575716.1">
    <property type="nucleotide sequence ID" value="NZ_BMXU01000002.1"/>
</dbReference>
<dbReference type="Proteomes" id="UP001595607">
    <property type="component" value="Unassembled WGS sequence"/>
</dbReference>
<dbReference type="CDD" id="cd11534">
    <property type="entry name" value="NTP-PPase_HisIE_like"/>
    <property type="match status" value="1"/>
</dbReference>
<keyword evidence="13" id="KW-1185">Reference proteome</keyword>
<dbReference type="Pfam" id="PF01503">
    <property type="entry name" value="PRA-PH"/>
    <property type="match status" value="1"/>
</dbReference>
<comment type="subcellular location">
    <subcellularLocation>
        <location evidence="2 11">Cytoplasm</location>
    </subcellularLocation>
</comment>
<dbReference type="InterPro" id="IPR008179">
    <property type="entry name" value="HisE"/>
</dbReference>
<evidence type="ECO:0000313" key="13">
    <source>
        <dbReference type="Proteomes" id="UP001595607"/>
    </source>
</evidence>
<dbReference type="HAMAP" id="MF_01020">
    <property type="entry name" value="HisE"/>
    <property type="match status" value="1"/>
</dbReference>
<gene>
    <name evidence="11" type="primary">hisE</name>
    <name evidence="12" type="ORF">ACFONP_11150</name>
</gene>
<dbReference type="SUPFAM" id="SSF101386">
    <property type="entry name" value="all-alpha NTP pyrophosphatases"/>
    <property type="match status" value="1"/>
</dbReference>
<evidence type="ECO:0000256" key="2">
    <source>
        <dbReference type="ARBA" id="ARBA00004496"/>
    </source>
</evidence>
<dbReference type="PANTHER" id="PTHR42945">
    <property type="entry name" value="HISTIDINE BIOSYNTHESIS BIFUNCTIONAL PROTEIN"/>
    <property type="match status" value="1"/>
</dbReference>
<keyword evidence="6 11" id="KW-0028">Amino-acid biosynthesis</keyword>
<reference evidence="13" key="1">
    <citation type="journal article" date="2019" name="Int. J. Syst. Evol. Microbiol.">
        <title>The Global Catalogue of Microorganisms (GCM) 10K type strain sequencing project: providing services to taxonomists for standard genome sequencing and annotation.</title>
        <authorList>
            <consortium name="The Broad Institute Genomics Platform"/>
            <consortium name="The Broad Institute Genome Sequencing Center for Infectious Disease"/>
            <person name="Wu L."/>
            <person name="Ma J."/>
        </authorList>
    </citation>
    <scope>NUCLEOTIDE SEQUENCE [LARGE SCALE GENOMIC DNA]</scope>
    <source>
        <strain evidence="13">KCTC 22245</strain>
    </source>
</reference>
<organism evidence="12 13">
    <name type="scientific">Parvularcula lutaonensis</name>
    <dbReference type="NCBI Taxonomy" id="491923"/>
    <lineage>
        <taxon>Bacteria</taxon>
        <taxon>Pseudomonadati</taxon>
        <taxon>Pseudomonadota</taxon>
        <taxon>Alphaproteobacteria</taxon>
        <taxon>Parvularculales</taxon>
        <taxon>Parvularculaceae</taxon>
        <taxon>Parvularcula</taxon>
    </lineage>
</organism>
<keyword evidence="9 11" id="KW-0067">ATP-binding</keyword>
<dbReference type="EMBL" id="JBHRVA010000003">
    <property type="protein sequence ID" value="MFC3303289.1"/>
    <property type="molecule type" value="Genomic_DNA"/>
</dbReference>
<comment type="caution">
    <text evidence="12">The sequence shown here is derived from an EMBL/GenBank/DDBJ whole genome shotgun (WGS) entry which is preliminary data.</text>
</comment>
<evidence type="ECO:0000256" key="8">
    <source>
        <dbReference type="ARBA" id="ARBA00022801"/>
    </source>
</evidence>
<evidence type="ECO:0000256" key="3">
    <source>
        <dbReference type="ARBA" id="ARBA00005204"/>
    </source>
</evidence>
<keyword evidence="5 11" id="KW-0963">Cytoplasm</keyword>
<protein>
    <recommendedName>
        <fullName evidence="11">Phosphoribosyl-ATP pyrophosphatase</fullName>
        <shortName evidence="11">PRA-PH</shortName>
        <ecNumber evidence="11">3.6.1.31</ecNumber>
    </recommendedName>
</protein>
<keyword evidence="10 11" id="KW-0368">Histidine biosynthesis</keyword>
<proteinExistence type="inferred from homology"/>